<evidence type="ECO:0000313" key="3">
    <source>
        <dbReference type="Proteomes" id="UP000587991"/>
    </source>
</evidence>
<dbReference type="AlphaFoldDB" id="A0A847SAI1"/>
<gene>
    <name evidence="2" type="ORF">HF682_04120</name>
</gene>
<proteinExistence type="predicted"/>
<dbReference type="RefSeq" id="WP_168875961.1">
    <property type="nucleotide sequence ID" value="NZ_JABAIM010000001.1"/>
</dbReference>
<name>A0A847SAI1_9NEIS</name>
<dbReference type="InterPro" id="IPR032710">
    <property type="entry name" value="NTF2-like_dom_sf"/>
</dbReference>
<dbReference type="Proteomes" id="UP000587991">
    <property type="component" value="Unassembled WGS sequence"/>
</dbReference>
<dbReference type="SUPFAM" id="SSF54427">
    <property type="entry name" value="NTF2-like"/>
    <property type="match status" value="1"/>
</dbReference>
<comment type="caution">
    <text evidence="2">The sequence shown here is derived from an EMBL/GenBank/DDBJ whole genome shotgun (WGS) entry which is preliminary data.</text>
</comment>
<evidence type="ECO:0000259" key="1">
    <source>
        <dbReference type="Pfam" id="PF12680"/>
    </source>
</evidence>
<accession>A0A847SAI1</accession>
<organism evidence="2 3">
    <name type="scientific">Leeia aquatica</name>
    <dbReference type="NCBI Taxonomy" id="2725557"/>
    <lineage>
        <taxon>Bacteria</taxon>
        <taxon>Pseudomonadati</taxon>
        <taxon>Pseudomonadota</taxon>
        <taxon>Betaproteobacteria</taxon>
        <taxon>Neisseriales</taxon>
        <taxon>Leeiaceae</taxon>
        <taxon>Leeia</taxon>
    </lineage>
</organism>
<sequence>MSDTANPQTLIERYLACYNAFDVEGMLALLSDEVHFENHSGGALTVSTDGREAFRALAEQGKALFREREQRVTAWQLSPEAAVVAIDYRGTLAVDLPNGMTAGSVLALQGQSEFAFSGGKISRIIDRS</sequence>
<evidence type="ECO:0000313" key="2">
    <source>
        <dbReference type="EMBL" id="NLR74339.1"/>
    </source>
</evidence>
<reference evidence="2 3" key="1">
    <citation type="submission" date="2020-04" db="EMBL/GenBank/DDBJ databases">
        <title>Draft genome of Leeia sp. IMCC25680.</title>
        <authorList>
            <person name="Song J."/>
            <person name="Cho J.-C."/>
        </authorList>
    </citation>
    <scope>NUCLEOTIDE SEQUENCE [LARGE SCALE GENOMIC DNA]</scope>
    <source>
        <strain evidence="2 3">IMCC25680</strain>
    </source>
</reference>
<dbReference type="EMBL" id="JABAIM010000001">
    <property type="protein sequence ID" value="NLR74339.1"/>
    <property type="molecule type" value="Genomic_DNA"/>
</dbReference>
<dbReference type="Pfam" id="PF12680">
    <property type="entry name" value="SnoaL_2"/>
    <property type="match status" value="1"/>
</dbReference>
<dbReference type="InterPro" id="IPR037401">
    <property type="entry name" value="SnoaL-like"/>
</dbReference>
<feature type="domain" description="SnoaL-like" evidence="1">
    <location>
        <begin position="11"/>
        <end position="123"/>
    </location>
</feature>
<protein>
    <submittedName>
        <fullName evidence="2">Nuclear transport factor 2 family protein</fullName>
    </submittedName>
</protein>
<keyword evidence="3" id="KW-1185">Reference proteome</keyword>
<dbReference type="Gene3D" id="3.10.450.50">
    <property type="match status" value="1"/>
</dbReference>